<evidence type="ECO:0000313" key="5">
    <source>
        <dbReference type="Proteomes" id="UP000035740"/>
    </source>
</evidence>
<feature type="repeat" description="WD" evidence="3">
    <location>
        <begin position="48"/>
        <end position="73"/>
    </location>
</feature>
<dbReference type="SMART" id="SM00320">
    <property type="entry name" value="WD40"/>
    <property type="match status" value="1"/>
</dbReference>
<dbReference type="InterPro" id="IPR001680">
    <property type="entry name" value="WD40_rpt"/>
</dbReference>
<dbReference type="Gramene" id="KMS93537">
    <property type="protein sequence ID" value="KMS93537"/>
    <property type="gene ID" value="BVRB_030480"/>
</dbReference>
<dbReference type="PANTHER" id="PTHR10971">
    <property type="entry name" value="MRNA EXPORT FACTOR AND BUB3"/>
    <property type="match status" value="1"/>
</dbReference>
<evidence type="ECO:0000256" key="3">
    <source>
        <dbReference type="PROSITE-ProRule" id="PRU00221"/>
    </source>
</evidence>
<dbReference type="InterPro" id="IPR036322">
    <property type="entry name" value="WD40_repeat_dom_sf"/>
</dbReference>
<keyword evidence="1 3" id="KW-0853">WD repeat</keyword>
<feature type="non-terminal residue" evidence="4">
    <location>
        <position position="1"/>
    </location>
</feature>
<gene>
    <name evidence="4" type="ORF">BVRB_030480</name>
</gene>
<evidence type="ECO:0000256" key="2">
    <source>
        <dbReference type="ARBA" id="ARBA00022737"/>
    </source>
</evidence>
<dbReference type="SUPFAM" id="SSF50978">
    <property type="entry name" value="WD40 repeat-like"/>
    <property type="match status" value="1"/>
</dbReference>
<accession>A0A0J8B0X4</accession>
<evidence type="ECO:0000256" key="1">
    <source>
        <dbReference type="ARBA" id="ARBA00022574"/>
    </source>
</evidence>
<name>A0A0J8B0X4_BETVV</name>
<dbReference type="InterPro" id="IPR015943">
    <property type="entry name" value="WD40/YVTN_repeat-like_dom_sf"/>
</dbReference>
<dbReference type="Gene3D" id="2.130.10.10">
    <property type="entry name" value="YVTN repeat-like/Quinoprotein amine dehydrogenase"/>
    <property type="match status" value="1"/>
</dbReference>
<proteinExistence type="predicted"/>
<dbReference type="PROSITE" id="PS50082">
    <property type="entry name" value="WD_REPEATS_2"/>
    <property type="match status" value="1"/>
</dbReference>
<sequence length="143" mass="15816">GAGYCLSSVEGRVAVEYIDPSPQVQQGKYAFKCHRGTTPDGKHLVYPVNCIAFHPVYGTFATGGDDQIVNIWDGVARKRIRQLAPYPTSISALAFSSKGDYLAIASSYTFSEGDKEHPHDQIFVRFVDRSDVMPKSSAKRDRQ</sequence>
<keyword evidence="2" id="KW-0677">Repeat</keyword>
<organism evidence="4 5">
    <name type="scientific">Beta vulgaris subsp. vulgaris</name>
    <name type="common">Beet</name>
    <dbReference type="NCBI Taxonomy" id="3555"/>
    <lineage>
        <taxon>Eukaryota</taxon>
        <taxon>Viridiplantae</taxon>
        <taxon>Streptophyta</taxon>
        <taxon>Embryophyta</taxon>
        <taxon>Tracheophyta</taxon>
        <taxon>Spermatophyta</taxon>
        <taxon>Magnoliopsida</taxon>
        <taxon>eudicotyledons</taxon>
        <taxon>Gunneridae</taxon>
        <taxon>Pentapetalae</taxon>
        <taxon>Caryophyllales</taxon>
        <taxon>Chenopodiaceae</taxon>
        <taxon>Betoideae</taxon>
        <taxon>Beta</taxon>
    </lineage>
</organism>
<dbReference type="AlphaFoldDB" id="A0A0J8B0X4"/>
<evidence type="ECO:0000313" key="4">
    <source>
        <dbReference type="EMBL" id="KMS93537.1"/>
    </source>
</evidence>
<dbReference type="Proteomes" id="UP000035740">
    <property type="component" value="Unassembled WGS sequence"/>
</dbReference>
<protein>
    <submittedName>
        <fullName evidence="4">Uncharacterized protein</fullName>
    </submittedName>
</protein>
<keyword evidence="5" id="KW-1185">Reference proteome</keyword>
<dbReference type="OrthoDB" id="10262475at2759"/>
<dbReference type="EMBL" id="KQ101653">
    <property type="protein sequence ID" value="KMS93537.1"/>
    <property type="molecule type" value="Genomic_DNA"/>
</dbReference>
<dbReference type="OMA" id="NIWDSEN"/>
<reference evidence="4 5" key="1">
    <citation type="journal article" date="2014" name="Nature">
        <title>The genome of the recently domesticated crop plant sugar beet (Beta vulgaris).</title>
        <authorList>
            <person name="Dohm J.C."/>
            <person name="Minoche A.E."/>
            <person name="Holtgrawe D."/>
            <person name="Capella-Gutierrez S."/>
            <person name="Zakrzewski F."/>
            <person name="Tafer H."/>
            <person name="Rupp O."/>
            <person name="Sorensen T.R."/>
            <person name="Stracke R."/>
            <person name="Reinhardt R."/>
            <person name="Goesmann A."/>
            <person name="Kraft T."/>
            <person name="Schulz B."/>
            <person name="Stadler P.F."/>
            <person name="Schmidt T."/>
            <person name="Gabaldon T."/>
            <person name="Lehrach H."/>
            <person name="Weisshaar B."/>
            <person name="Himmelbauer H."/>
        </authorList>
    </citation>
    <scope>NUCLEOTIDE SEQUENCE [LARGE SCALE GENOMIC DNA]</scope>
    <source>
        <tissue evidence="4">Taproot</tissue>
    </source>
</reference>
<dbReference type="Pfam" id="PF00400">
    <property type="entry name" value="WD40"/>
    <property type="match status" value="1"/>
</dbReference>